<evidence type="ECO:0000259" key="13">
    <source>
        <dbReference type="PROSITE" id="PS51201"/>
    </source>
</evidence>
<dbReference type="GO" id="GO:0008324">
    <property type="term" value="F:monoatomic cation transmembrane transporter activity"/>
    <property type="evidence" value="ECO:0007669"/>
    <property type="project" value="InterPro"/>
</dbReference>
<dbReference type="InterPro" id="IPR004771">
    <property type="entry name" value="K/H_exchanger"/>
</dbReference>
<sequence>MEGGFLAQAFVYLAAAVLAVPVAQRLGLGSVLGYLLAGVAIGPFGLRLAGDAEAALHVAEFGVVMMLFLVGLELQPARLWALRGPVLGAGGLQVGLTAAAVAGIGLLLGFDWHMAVAAGLILAMSSTAIALQILTERGLLRTAGGETAFAVLLFQDVAVIPILTVLPLLALAPAAGEAAAQAHAHGWIDTLPPWGQALAVAGAVTGVVVGGRLLTRPAFRLIAGTQLREIFTASALLLVVGITLLMQAVGLSPALGAFLAGVVLADSEFRHELEGDIEPFKGLLLGLFFLSVGAGIDFAQVAAAPLAVAGLVLLLVAVKAAVLVGMGLAARRPRPEILLTAMLLSQGGEFAFVLLAFAVQNGVLPQAEAGLMVSVVALSMATTPLLMLAYGRLAERLSAHDLPPEPDAIEPQGSVVIAGFGRFGQIVGRLLLAHGHAVTVLDHDMETIESLRRFGFRVFYGDASRLDLLQAAGAAEAAVIVVATDAPETTDRIVGTARRHFPQAQVLARARDRSHAYALTEAGAHLVVRETFGSALETGVEALRRLGLPAYEAERAGRLFRRHDLRTMQRLAPMRGDDTRYSLAVREASAQLLRVLERDRERARRATDEGWDTAGLVAEARQRADRHEAVASDAAGSAPGGDGREPEP</sequence>
<dbReference type="GO" id="GO:0006813">
    <property type="term" value="P:potassium ion transport"/>
    <property type="evidence" value="ECO:0007669"/>
    <property type="project" value="UniProtKB-KW"/>
</dbReference>
<accession>A0A4R4D4K1</accession>
<keyword evidence="15" id="KW-1185">Reference proteome</keyword>
<feature type="region of interest" description="Disordered" evidence="11">
    <location>
        <begin position="603"/>
        <end position="648"/>
    </location>
</feature>
<evidence type="ECO:0000256" key="7">
    <source>
        <dbReference type="ARBA" id="ARBA00022958"/>
    </source>
</evidence>
<feature type="compositionally biased region" description="Basic and acidic residues" evidence="11">
    <location>
        <begin position="620"/>
        <end position="630"/>
    </location>
</feature>
<dbReference type="PANTHER" id="PTHR46157">
    <property type="entry name" value="K(+) EFFLUX ANTIPORTER 3, CHLOROPLASTIC"/>
    <property type="match status" value="1"/>
</dbReference>
<dbReference type="Gene3D" id="1.20.1530.20">
    <property type="match status" value="1"/>
</dbReference>
<dbReference type="FunFam" id="3.40.50.720:FF:000036">
    <property type="entry name" value="Glutathione-regulated potassium-efflux system protein KefB"/>
    <property type="match status" value="1"/>
</dbReference>
<dbReference type="RefSeq" id="WP_132296667.1">
    <property type="nucleotide sequence ID" value="NZ_SKBM01000042.1"/>
</dbReference>
<comment type="caution">
    <text evidence="14">The sequence shown here is derived from an EMBL/GenBank/DDBJ whole genome shotgun (WGS) entry which is preliminary data.</text>
</comment>
<evidence type="ECO:0000256" key="4">
    <source>
        <dbReference type="ARBA" id="ARBA00022449"/>
    </source>
</evidence>
<dbReference type="GO" id="GO:0012505">
    <property type="term" value="C:endomembrane system"/>
    <property type="evidence" value="ECO:0007669"/>
    <property type="project" value="UniProtKB-SubCell"/>
</dbReference>
<evidence type="ECO:0000256" key="1">
    <source>
        <dbReference type="ARBA" id="ARBA00004127"/>
    </source>
</evidence>
<dbReference type="InterPro" id="IPR036291">
    <property type="entry name" value="NAD(P)-bd_dom_sf"/>
</dbReference>
<dbReference type="InterPro" id="IPR038770">
    <property type="entry name" value="Na+/solute_symporter_sf"/>
</dbReference>
<dbReference type="OrthoDB" id="9781411at2"/>
<evidence type="ECO:0000256" key="3">
    <source>
        <dbReference type="ARBA" id="ARBA00022448"/>
    </source>
</evidence>
<feature type="transmembrane region" description="Helical" evidence="12">
    <location>
        <begin position="194"/>
        <end position="215"/>
    </location>
</feature>
<keyword evidence="4" id="KW-0050">Antiport</keyword>
<evidence type="ECO:0000256" key="11">
    <source>
        <dbReference type="SAM" id="MobiDB-lite"/>
    </source>
</evidence>
<evidence type="ECO:0000256" key="8">
    <source>
        <dbReference type="ARBA" id="ARBA00022989"/>
    </source>
</evidence>
<keyword evidence="3" id="KW-0813">Transport</keyword>
<evidence type="ECO:0000313" key="14">
    <source>
        <dbReference type="EMBL" id="TCZ53143.1"/>
    </source>
</evidence>
<name>A0A4R4D4K1_9PROT</name>
<dbReference type="Gene3D" id="3.40.50.720">
    <property type="entry name" value="NAD(P)-binding Rossmann-like Domain"/>
    <property type="match status" value="1"/>
</dbReference>
<feature type="transmembrane region" description="Helical" evidence="12">
    <location>
        <begin position="114"/>
        <end position="135"/>
    </location>
</feature>
<dbReference type="PROSITE" id="PS51201">
    <property type="entry name" value="RCK_N"/>
    <property type="match status" value="1"/>
</dbReference>
<dbReference type="Pfam" id="PF02254">
    <property type="entry name" value="TrkA_N"/>
    <property type="match status" value="1"/>
</dbReference>
<feature type="transmembrane region" description="Helical" evidence="12">
    <location>
        <begin position="31"/>
        <end position="49"/>
    </location>
</feature>
<dbReference type="PANTHER" id="PTHR46157:SF4">
    <property type="entry name" value="K(+) EFFLUX ANTIPORTER 3, CHLOROPLASTIC"/>
    <property type="match status" value="1"/>
</dbReference>
<feature type="transmembrane region" description="Helical" evidence="12">
    <location>
        <begin position="337"/>
        <end position="359"/>
    </location>
</feature>
<dbReference type="GO" id="GO:0015297">
    <property type="term" value="F:antiporter activity"/>
    <property type="evidence" value="ECO:0007669"/>
    <property type="project" value="UniProtKB-KW"/>
</dbReference>
<dbReference type="Proteomes" id="UP000295023">
    <property type="component" value="Unassembled WGS sequence"/>
</dbReference>
<comment type="similarity">
    <text evidence="2">Belongs to the monovalent cation:proton antiporter 2 (CPA2) transporter (TC 2.A.37) family.</text>
</comment>
<gene>
    <name evidence="14" type="ORF">EXY23_25260</name>
</gene>
<feature type="transmembrane region" description="Helical" evidence="12">
    <location>
        <begin position="55"/>
        <end position="74"/>
    </location>
</feature>
<feature type="transmembrane region" description="Helical" evidence="12">
    <location>
        <begin position="371"/>
        <end position="390"/>
    </location>
</feature>
<keyword evidence="10 12" id="KW-0472">Membrane</keyword>
<dbReference type="GO" id="GO:0005886">
    <property type="term" value="C:plasma membrane"/>
    <property type="evidence" value="ECO:0007669"/>
    <property type="project" value="TreeGrafter"/>
</dbReference>
<evidence type="ECO:0000256" key="9">
    <source>
        <dbReference type="ARBA" id="ARBA00023065"/>
    </source>
</evidence>
<evidence type="ECO:0000256" key="6">
    <source>
        <dbReference type="ARBA" id="ARBA00022692"/>
    </source>
</evidence>
<dbReference type="NCBIfam" id="TIGR00932">
    <property type="entry name" value="2a37"/>
    <property type="match status" value="1"/>
</dbReference>
<feature type="transmembrane region" description="Helical" evidence="12">
    <location>
        <begin position="86"/>
        <end position="108"/>
    </location>
</feature>
<keyword evidence="9" id="KW-0406">Ion transport</keyword>
<dbReference type="InterPro" id="IPR006153">
    <property type="entry name" value="Cation/H_exchanger_TM"/>
</dbReference>
<keyword evidence="6 12" id="KW-0812">Transmembrane</keyword>
<keyword evidence="7" id="KW-0630">Potassium</keyword>
<dbReference type="SUPFAM" id="SSF51735">
    <property type="entry name" value="NAD(P)-binding Rossmann-fold domains"/>
    <property type="match status" value="1"/>
</dbReference>
<proteinExistence type="inferred from homology"/>
<feature type="transmembrane region" description="Helical" evidence="12">
    <location>
        <begin position="147"/>
        <end position="174"/>
    </location>
</feature>
<dbReference type="Pfam" id="PF00999">
    <property type="entry name" value="Na_H_Exchanger"/>
    <property type="match status" value="1"/>
</dbReference>
<feature type="transmembrane region" description="Helical" evidence="12">
    <location>
        <begin position="308"/>
        <end position="330"/>
    </location>
</feature>
<keyword evidence="5" id="KW-0633">Potassium transport</keyword>
<evidence type="ECO:0000256" key="5">
    <source>
        <dbReference type="ARBA" id="ARBA00022538"/>
    </source>
</evidence>
<dbReference type="InterPro" id="IPR003148">
    <property type="entry name" value="RCK_N"/>
</dbReference>
<dbReference type="GO" id="GO:1902600">
    <property type="term" value="P:proton transmembrane transport"/>
    <property type="evidence" value="ECO:0007669"/>
    <property type="project" value="InterPro"/>
</dbReference>
<keyword evidence="8 12" id="KW-1133">Transmembrane helix</keyword>
<evidence type="ECO:0000256" key="12">
    <source>
        <dbReference type="SAM" id="Phobius"/>
    </source>
</evidence>
<feature type="transmembrane region" description="Helical" evidence="12">
    <location>
        <begin position="6"/>
        <end position="24"/>
    </location>
</feature>
<comment type="subcellular location">
    <subcellularLocation>
        <location evidence="1">Endomembrane system</location>
        <topology evidence="1">Multi-pass membrane protein</topology>
    </subcellularLocation>
</comment>
<evidence type="ECO:0000256" key="10">
    <source>
        <dbReference type="ARBA" id="ARBA00023136"/>
    </source>
</evidence>
<feature type="domain" description="RCK N-terminal" evidence="13">
    <location>
        <begin position="412"/>
        <end position="529"/>
    </location>
</feature>
<organism evidence="14 15">
    <name type="scientific">Roseicella aquatilis</name>
    <dbReference type="NCBI Taxonomy" id="2527868"/>
    <lineage>
        <taxon>Bacteria</taxon>
        <taxon>Pseudomonadati</taxon>
        <taxon>Pseudomonadota</taxon>
        <taxon>Alphaproteobacteria</taxon>
        <taxon>Acetobacterales</taxon>
        <taxon>Roseomonadaceae</taxon>
        <taxon>Roseicella</taxon>
    </lineage>
</organism>
<evidence type="ECO:0000313" key="15">
    <source>
        <dbReference type="Proteomes" id="UP000295023"/>
    </source>
</evidence>
<evidence type="ECO:0000256" key="2">
    <source>
        <dbReference type="ARBA" id="ARBA00005551"/>
    </source>
</evidence>
<dbReference type="AlphaFoldDB" id="A0A4R4D4K1"/>
<reference evidence="14 15" key="1">
    <citation type="submission" date="2019-03" db="EMBL/GenBank/DDBJ databases">
        <title>Paracraurococcus aquatilis NE82 genome sequence.</title>
        <authorList>
            <person name="Zhao Y."/>
            <person name="Du Z."/>
        </authorList>
    </citation>
    <scope>NUCLEOTIDE SEQUENCE [LARGE SCALE GENOMIC DNA]</scope>
    <source>
        <strain evidence="14 15">NE82</strain>
    </source>
</reference>
<protein>
    <submittedName>
        <fullName evidence="14">Potassium transporter</fullName>
    </submittedName>
</protein>
<dbReference type="EMBL" id="SKBM01000042">
    <property type="protein sequence ID" value="TCZ53143.1"/>
    <property type="molecule type" value="Genomic_DNA"/>
</dbReference>